<keyword evidence="6" id="KW-1185">Reference proteome</keyword>
<dbReference type="Proteomes" id="UP000542742">
    <property type="component" value="Unassembled WGS sequence"/>
</dbReference>
<dbReference type="InterPro" id="IPR002347">
    <property type="entry name" value="SDR_fam"/>
</dbReference>
<evidence type="ECO:0000313" key="5">
    <source>
        <dbReference type="EMBL" id="MBB4695460.1"/>
    </source>
</evidence>
<dbReference type="PANTHER" id="PTHR43618:SF8">
    <property type="entry name" value="7ALPHA-HYDROXYSTEROID DEHYDROGENASE"/>
    <property type="match status" value="1"/>
</dbReference>
<evidence type="ECO:0000259" key="4">
    <source>
        <dbReference type="SMART" id="SM00822"/>
    </source>
</evidence>
<evidence type="ECO:0000313" key="6">
    <source>
        <dbReference type="Proteomes" id="UP000542742"/>
    </source>
</evidence>
<dbReference type="InterPro" id="IPR057326">
    <property type="entry name" value="KR_dom"/>
</dbReference>
<gene>
    <name evidence="5" type="ORF">BKA14_005608</name>
</gene>
<evidence type="ECO:0000256" key="2">
    <source>
        <dbReference type="ARBA" id="ARBA00022857"/>
    </source>
</evidence>
<accession>A0A7W7CVH9</accession>
<dbReference type="PRINTS" id="PR00081">
    <property type="entry name" value="GDHRDH"/>
</dbReference>
<protein>
    <submittedName>
        <fullName evidence="5">3-oxoacyl-[acyl-carrier protein] reductase</fullName>
        <ecNumber evidence="5">1.1.1.100</ecNumber>
    </submittedName>
</protein>
<dbReference type="Gene3D" id="3.40.50.720">
    <property type="entry name" value="NAD(P)-binding Rossmann-like Domain"/>
    <property type="match status" value="1"/>
</dbReference>
<dbReference type="FunFam" id="3.40.50.720:FF:000084">
    <property type="entry name" value="Short-chain dehydrogenase reductase"/>
    <property type="match status" value="1"/>
</dbReference>
<dbReference type="InterPro" id="IPR036291">
    <property type="entry name" value="NAD(P)-bd_dom_sf"/>
</dbReference>
<sequence>MSRLAVVSGGGTGIGRSTAGMLAGEGYDVIIVGRRPEVLDEAVAWIGPQASAVTADVSDPAQVATVVAAVGDRPIDVLVNNAGAFVGGGRSTLDEVATQWRANFDSNVLTAVLLTTALLPRLRRPGGHIILTSSIAAQRGGGGPYSAAKAALHGYVLDLATELGVDGITANVIAPGYVTDSEFFDGRMTPEGHRARVDATLLKRPGEPDDIAEAVRWLAGPGGRYVTGQIINVNGGSVLGR</sequence>
<reference evidence="5 6" key="1">
    <citation type="submission" date="2020-08" db="EMBL/GenBank/DDBJ databases">
        <title>Sequencing the genomes of 1000 actinobacteria strains.</title>
        <authorList>
            <person name="Klenk H.-P."/>
        </authorList>
    </citation>
    <scope>NUCLEOTIDE SEQUENCE [LARGE SCALE GENOMIC DNA]</scope>
    <source>
        <strain evidence="5 6">DSM 45518</strain>
    </source>
</reference>
<dbReference type="PRINTS" id="PR00080">
    <property type="entry name" value="SDRFAMILY"/>
</dbReference>
<organism evidence="5 6">
    <name type="scientific">Paractinoplanes abujensis</name>
    <dbReference type="NCBI Taxonomy" id="882441"/>
    <lineage>
        <taxon>Bacteria</taxon>
        <taxon>Bacillati</taxon>
        <taxon>Actinomycetota</taxon>
        <taxon>Actinomycetes</taxon>
        <taxon>Micromonosporales</taxon>
        <taxon>Micromonosporaceae</taxon>
        <taxon>Paractinoplanes</taxon>
    </lineage>
</organism>
<dbReference type="EC" id="1.1.1.100" evidence="5"/>
<dbReference type="SMART" id="SM00822">
    <property type="entry name" value="PKS_KR"/>
    <property type="match status" value="1"/>
</dbReference>
<name>A0A7W7CVH9_9ACTN</name>
<keyword evidence="2" id="KW-0521">NADP</keyword>
<dbReference type="CDD" id="cd05233">
    <property type="entry name" value="SDR_c"/>
    <property type="match status" value="1"/>
</dbReference>
<dbReference type="PANTHER" id="PTHR43618">
    <property type="entry name" value="7-ALPHA-HYDROXYSTEROID DEHYDROGENASE"/>
    <property type="match status" value="1"/>
</dbReference>
<dbReference type="RefSeq" id="WP_184953801.1">
    <property type="nucleotide sequence ID" value="NZ_BOMC01000066.1"/>
</dbReference>
<dbReference type="AlphaFoldDB" id="A0A7W7CVH9"/>
<comment type="similarity">
    <text evidence="1">Belongs to the short-chain dehydrogenases/reductases (SDR) family.</text>
</comment>
<feature type="domain" description="Ketoreductase" evidence="4">
    <location>
        <begin position="3"/>
        <end position="211"/>
    </location>
</feature>
<keyword evidence="3 5" id="KW-0560">Oxidoreductase</keyword>
<proteinExistence type="inferred from homology"/>
<dbReference type="Pfam" id="PF13561">
    <property type="entry name" value="adh_short_C2"/>
    <property type="match status" value="1"/>
</dbReference>
<dbReference type="GO" id="GO:0004316">
    <property type="term" value="F:3-oxoacyl-[acyl-carrier-protein] reductase (NADPH) activity"/>
    <property type="evidence" value="ECO:0007669"/>
    <property type="project" value="UniProtKB-EC"/>
</dbReference>
<dbReference type="InterPro" id="IPR052178">
    <property type="entry name" value="Sec_Metab_Biosynth_SDR"/>
</dbReference>
<dbReference type="EMBL" id="JACHMF010000001">
    <property type="protein sequence ID" value="MBB4695460.1"/>
    <property type="molecule type" value="Genomic_DNA"/>
</dbReference>
<comment type="caution">
    <text evidence="5">The sequence shown here is derived from an EMBL/GenBank/DDBJ whole genome shotgun (WGS) entry which is preliminary data.</text>
</comment>
<evidence type="ECO:0000256" key="3">
    <source>
        <dbReference type="ARBA" id="ARBA00023002"/>
    </source>
</evidence>
<evidence type="ECO:0000256" key="1">
    <source>
        <dbReference type="ARBA" id="ARBA00006484"/>
    </source>
</evidence>
<dbReference type="SUPFAM" id="SSF51735">
    <property type="entry name" value="NAD(P)-binding Rossmann-fold domains"/>
    <property type="match status" value="1"/>
</dbReference>